<organism evidence="1 2">
    <name type="scientific">Tripterygium wilfordii</name>
    <name type="common">Thunder God vine</name>
    <dbReference type="NCBI Taxonomy" id="458696"/>
    <lineage>
        <taxon>Eukaryota</taxon>
        <taxon>Viridiplantae</taxon>
        <taxon>Streptophyta</taxon>
        <taxon>Embryophyta</taxon>
        <taxon>Tracheophyta</taxon>
        <taxon>Spermatophyta</taxon>
        <taxon>Magnoliopsida</taxon>
        <taxon>eudicotyledons</taxon>
        <taxon>Gunneridae</taxon>
        <taxon>Pentapetalae</taxon>
        <taxon>rosids</taxon>
        <taxon>fabids</taxon>
        <taxon>Celastrales</taxon>
        <taxon>Celastraceae</taxon>
        <taxon>Tripterygium</taxon>
    </lineage>
</organism>
<dbReference type="AlphaFoldDB" id="A0A7J7CEN0"/>
<reference evidence="1 2" key="1">
    <citation type="journal article" date="2020" name="Nat. Commun.">
        <title>Genome of Tripterygium wilfordii and identification of cytochrome P450 involved in triptolide biosynthesis.</title>
        <authorList>
            <person name="Tu L."/>
            <person name="Su P."/>
            <person name="Zhang Z."/>
            <person name="Gao L."/>
            <person name="Wang J."/>
            <person name="Hu T."/>
            <person name="Zhou J."/>
            <person name="Zhang Y."/>
            <person name="Zhao Y."/>
            <person name="Liu Y."/>
            <person name="Song Y."/>
            <person name="Tong Y."/>
            <person name="Lu Y."/>
            <person name="Yang J."/>
            <person name="Xu C."/>
            <person name="Jia M."/>
            <person name="Peters R.J."/>
            <person name="Huang L."/>
            <person name="Gao W."/>
        </authorList>
    </citation>
    <scope>NUCLEOTIDE SEQUENCE [LARGE SCALE GENOMIC DNA]</scope>
    <source>
        <strain evidence="2">cv. XIE 37</strain>
        <tissue evidence="1">Leaf</tissue>
    </source>
</reference>
<accession>A0A7J7CEN0</accession>
<keyword evidence="2" id="KW-1185">Reference proteome</keyword>
<protein>
    <submittedName>
        <fullName evidence="1">Putative RING/U-box superfamily protein</fullName>
    </submittedName>
</protein>
<dbReference type="Proteomes" id="UP000593562">
    <property type="component" value="Unassembled WGS sequence"/>
</dbReference>
<name>A0A7J7CEN0_TRIWF</name>
<evidence type="ECO:0000313" key="1">
    <source>
        <dbReference type="EMBL" id="KAF5732634.1"/>
    </source>
</evidence>
<evidence type="ECO:0000313" key="2">
    <source>
        <dbReference type="Proteomes" id="UP000593562"/>
    </source>
</evidence>
<dbReference type="InParanoid" id="A0A7J7CEN0"/>
<gene>
    <name evidence="1" type="ORF">HS088_TW17G00164</name>
</gene>
<dbReference type="EMBL" id="JAAARO010000017">
    <property type="protein sequence ID" value="KAF5732634.1"/>
    <property type="molecule type" value="Genomic_DNA"/>
</dbReference>
<proteinExistence type="predicted"/>
<comment type="caution">
    <text evidence="1">The sequence shown here is derived from an EMBL/GenBank/DDBJ whole genome shotgun (WGS) entry which is preliminary data.</text>
</comment>
<sequence>MAGATISPPAAGNAAVTALWQQKTFSLRNSFRFDAVAERFVWILQSGHFIIVLAFMSNSSLPEAPVLEDYVLSGTPMTDSENDIIEGPSRISLMCPIRLLLLCFEAVTGLKVNLNKTE</sequence>